<dbReference type="Proteomes" id="UP001054857">
    <property type="component" value="Unassembled WGS sequence"/>
</dbReference>
<dbReference type="PANTHER" id="PTHR12217:SF4">
    <property type="entry name" value="EUKARYOTIC TRANSLATION INITIATION FACTOR 2D"/>
    <property type="match status" value="1"/>
</dbReference>
<feature type="domain" description="eIF2D winged helix" evidence="2">
    <location>
        <begin position="3"/>
        <end position="67"/>
    </location>
</feature>
<organism evidence="3 4">
    <name type="scientific">Astrephomene gubernaculifera</name>
    <dbReference type="NCBI Taxonomy" id="47775"/>
    <lineage>
        <taxon>Eukaryota</taxon>
        <taxon>Viridiplantae</taxon>
        <taxon>Chlorophyta</taxon>
        <taxon>core chlorophytes</taxon>
        <taxon>Chlorophyceae</taxon>
        <taxon>CS clade</taxon>
        <taxon>Chlamydomonadales</taxon>
        <taxon>Astrephomenaceae</taxon>
        <taxon>Astrephomene</taxon>
    </lineage>
</organism>
<feature type="non-terminal residue" evidence="3">
    <location>
        <position position="1"/>
    </location>
</feature>
<evidence type="ECO:0000313" key="3">
    <source>
        <dbReference type="EMBL" id="GFR52463.1"/>
    </source>
</evidence>
<evidence type="ECO:0000259" key="2">
    <source>
        <dbReference type="Pfam" id="PF25304"/>
    </source>
</evidence>
<evidence type="ECO:0000313" key="4">
    <source>
        <dbReference type="Proteomes" id="UP001054857"/>
    </source>
</evidence>
<dbReference type="InterPro" id="IPR057429">
    <property type="entry name" value="WH_eIF2D"/>
</dbReference>
<dbReference type="GO" id="GO:0003743">
    <property type="term" value="F:translation initiation factor activity"/>
    <property type="evidence" value="ECO:0007669"/>
    <property type="project" value="InterPro"/>
</dbReference>
<feature type="non-terminal residue" evidence="3">
    <location>
        <position position="152"/>
    </location>
</feature>
<dbReference type="AlphaFoldDB" id="A0AAD3E4S1"/>
<feature type="region of interest" description="Disordered" evidence="1">
    <location>
        <begin position="87"/>
        <end position="134"/>
    </location>
</feature>
<dbReference type="GO" id="GO:0001731">
    <property type="term" value="P:formation of translation preinitiation complex"/>
    <property type="evidence" value="ECO:0007669"/>
    <property type="project" value="InterPro"/>
</dbReference>
<reference evidence="3 4" key="1">
    <citation type="journal article" date="2021" name="Sci. Rep.">
        <title>Genome sequencing of the multicellular alga Astrephomene provides insights into convergent evolution of germ-soma differentiation.</title>
        <authorList>
            <person name="Yamashita S."/>
            <person name="Yamamoto K."/>
            <person name="Matsuzaki R."/>
            <person name="Suzuki S."/>
            <person name="Yamaguchi H."/>
            <person name="Hirooka S."/>
            <person name="Minakuchi Y."/>
            <person name="Miyagishima S."/>
            <person name="Kawachi M."/>
            <person name="Toyoda A."/>
            <person name="Nozaki H."/>
        </authorList>
    </citation>
    <scope>NUCLEOTIDE SEQUENCE [LARGE SCALE GENOMIC DNA]</scope>
    <source>
        <strain evidence="3 4">NIES-4017</strain>
    </source>
</reference>
<accession>A0AAD3E4S1</accession>
<dbReference type="InterPro" id="IPR039757">
    <property type="entry name" value="EIF2D"/>
</dbReference>
<evidence type="ECO:0000256" key="1">
    <source>
        <dbReference type="SAM" id="MobiDB-lite"/>
    </source>
</evidence>
<protein>
    <recommendedName>
        <fullName evidence="2">eIF2D winged helix domain-containing protein</fullName>
    </recommendedName>
</protein>
<name>A0AAD3E4S1_9CHLO</name>
<dbReference type="Pfam" id="PF25304">
    <property type="entry name" value="WHD_eIF2D"/>
    <property type="match status" value="1"/>
</dbReference>
<keyword evidence="4" id="KW-1185">Reference proteome</keyword>
<sequence length="152" mass="15885">KDSDLPLNSSVLWNQHMLPARPAGCTLDVKRSKHKKMSKFLQSYGKLGLLTLKEDKHSGDVIVTSVNRRAPLYTEFRPYKAAATAAGAEAASSSPAAATPAAAAVTSSGPSAAAASSGGPTGRSSGPCEPLHIEEVFKPGKELRPLFEELGL</sequence>
<gene>
    <name evidence="3" type="ORF">Agub_g14965</name>
</gene>
<dbReference type="EMBL" id="BMAR01000064">
    <property type="protein sequence ID" value="GFR52463.1"/>
    <property type="molecule type" value="Genomic_DNA"/>
</dbReference>
<comment type="caution">
    <text evidence="3">The sequence shown here is derived from an EMBL/GenBank/DDBJ whole genome shotgun (WGS) entry which is preliminary data.</text>
</comment>
<feature type="compositionally biased region" description="Low complexity" evidence="1">
    <location>
        <begin position="87"/>
        <end position="127"/>
    </location>
</feature>
<proteinExistence type="predicted"/>
<dbReference type="PANTHER" id="PTHR12217">
    <property type="entry name" value="EUKARYOTIC TRANSLATION INITIATION FACTOR 2D"/>
    <property type="match status" value="1"/>
</dbReference>